<gene>
    <name evidence="1" type="ORF">WJ33_00980</name>
</gene>
<dbReference type="AlphaFoldDB" id="A0A124R7E1"/>
<sequence>MAFVKQSEFAVLCGVSRQAVLNWKREGKLVMQGARVDVDASLARLGRVRRGGSPVQPDAGKDAVVDIEIQPGESLDQAAERLAGEIDVDSTSFDEARRIKEVYLALLHRLDFEKKSGVLVELDTASTVLFEEFRAQRDAWLNWPAKVGPLIGAELGVDADKITAVLSAHVHKQIAQLGEPEVQFSQSS</sequence>
<comment type="caution">
    <text evidence="1">The sequence shown here is derived from an EMBL/GenBank/DDBJ whole genome shotgun (WGS) entry which is preliminary data.</text>
</comment>
<protein>
    <submittedName>
        <fullName evidence="1">Uncharacterized protein</fullName>
    </submittedName>
</protein>
<organism evidence="1 2">
    <name type="scientific">Burkholderia ubonensis</name>
    <dbReference type="NCBI Taxonomy" id="101571"/>
    <lineage>
        <taxon>Bacteria</taxon>
        <taxon>Pseudomonadati</taxon>
        <taxon>Pseudomonadota</taxon>
        <taxon>Betaproteobacteria</taxon>
        <taxon>Burkholderiales</taxon>
        <taxon>Burkholderiaceae</taxon>
        <taxon>Burkholderia</taxon>
        <taxon>Burkholderia cepacia complex</taxon>
    </lineage>
</organism>
<proteinExistence type="predicted"/>
<dbReference type="EMBL" id="LOXM01000264">
    <property type="protein sequence ID" value="KVG54874.1"/>
    <property type="molecule type" value="Genomic_DNA"/>
</dbReference>
<accession>A0A124R7E1</accession>
<dbReference type="Proteomes" id="UP000064029">
    <property type="component" value="Unassembled WGS sequence"/>
</dbReference>
<dbReference type="OrthoDB" id="6050435at2"/>
<name>A0A124R7E1_9BURK</name>
<reference evidence="1 2" key="1">
    <citation type="submission" date="2015-11" db="EMBL/GenBank/DDBJ databases">
        <title>Expanding the genomic diversity of Burkholderia species for the development of highly accurate diagnostics.</title>
        <authorList>
            <person name="Sahl J."/>
            <person name="Keim P."/>
            <person name="Wagner D."/>
        </authorList>
    </citation>
    <scope>NUCLEOTIDE SEQUENCE [LARGE SCALE GENOMIC DNA]</scope>
    <source>
        <strain evidence="1 2">MSMB2036</strain>
    </source>
</reference>
<dbReference type="RefSeq" id="WP_059759539.1">
    <property type="nucleotide sequence ID" value="NZ_CP013414.1"/>
</dbReference>
<evidence type="ECO:0000313" key="1">
    <source>
        <dbReference type="EMBL" id="KVG54874.1"/>
    </source>
</evidence>
<evidence type="ECO:0000313" key="2">
    <source>
        <dbReference type="Proteomes" id="UP000064029"/>
    </source>
</evidence>